<keyword evidence="10" id="KW-1133">Transmembrane helix</keyword>
<feature type="modified residue" description="4-aspartylphosphate" evidence="9">
    <location>
        <position position="747"/>
    </location>
</feature>
<dbReference type="HOGENOM" id="CLU_000445_114_51_0"/>
<dbReference type="SUPFAM" id="SSF52172">
    <property type="entry name" value="CheY-like"/>
    <property type="match status" value="1"/>
</dbReference>
<dbReference type="InterPro" id="IPR036890">
    <property type="entry name" value="HATPase_C_sf"/>
</dbReference>
<protein>
    <recommendedName>
        <fullName evidence="2">histidine kinase</fullName>
        <ecNumber evidence="2">2.7.13.3</ecNumber>
    </recommendedName>
</protein>
<dbReference type="InterPro" id="IPR004358">
    <property type="entry name" value="Sig_transdc_His_kin-like_C"/>
</dbReference>
<dbReference type="CDD" id="cd00130">
    <property type="entry name" value="PAS"/>
    <property type="match status" value="1"/>
</dbReference>
<dbReference type="EC" id="2.7.13.3" evidence="2"/>
<reference evidence="15 16" key="1">
    <citation type="journal article" date="2010" name="Stand. Genomic Sci.">
        <title>Non-contiguous finished genome sequence of Aminomonas paucivorans type strain (GLU-3).</title>
        <authorList>
            <person name="Pitluck S."/>
            <person name="Yasawong M."/>
            <person name="Held B."/>
            <person name="Lapidus A."/>
            <person name="Nolan M."/>
            <person name="Copeland A."/>
            <person name="Lucas S."/>
            <person name="Del Rio T.G."/>
            <person name="Tice H."/>
            <person name="Cheng J.F."/>
            <person name="Chertkov O."/>
            <person name="Goodwin L."/>
            <person name="Tapia R."/>
            <person name="Han C."/>
            <person name="Liolios K."/>
            <person name="Ivanova N."/>
            <person name="Mavromatis K."/>
            <person name="Ovchinnikova G."/>
            <person name="Pati A."/>
            <person name="Chen A."/>
            <person name="Palaniappan K."/>
            <person name="Land M."/>
            <person name="Hauser L."/>
            <person name="Chang Y.J."/>
            <person name="Jeffries C.D."/>
            <person name="Pukall R."/>
            <person name="Spring S."/>
            <person name="Rohde M."/>
            <person name="Sikorski J."/>
            <person name="Goker M."/>
            <person name="Woyke T."/>
            <person name="Bristow J."/>
            <person name="Eisen J.A."/>
            <person name="Markowitz V."/>
            <person name="Hugenholtz P."/>
            <person name="Kyrpides N.C."/>
            <person name="Klenk H.P."/>
        </authorList>
    </citation>
    <scope>NUCLEOTIDE SEQUENCE [LARGE SCALE GENOMIC DNA]</scope>
    <source>
        <strain evidence="15 16">DSM 12260</strain>
    </source>
</reference>
<dbReference type="SMART" id="SM00086">
    <property type="entry name" value="PAC"/>
    <property type="match status" value="1"/>
</dbReference>
<evidence type="ECO:0000256" key="6">
    <source>
        <dbReference type="ARBA" id="ARBA00022777"/>
    </source>
</evidence>
<dbReference type="InterPro" id="IPR036097">
    <property type="entry name" value="HisK_dim/P_sf"/>
</dbReference>
<dbReference type="InterPro" id="IPR000014">
    <property type="entry name" value="PAS"/>
</dbReference>
<dbReference type="InterPro" id="IPR000700">
    <property type="entry name" value="PAS-assoc_C"/>
</dbReference>
<keyword evidence="8" id="KW-0902">Two-component regulatory system</keyword>
<feature type="transmembrane region" description="Helical" evidence="10">
    <location>
        <begin position="12"/>
        <end position="30"/>
    </location>
</feature>
<evidence type="ECO:0000256" key="3">
    <source>
        <dbReference type="ARBA" id="ARBA00022553"/>
    </source>
</evidence>
<dbReference type="InterPro" id="IPR001610">
    <property type="entry name" value="PAC"/>
</dbReference>
<dbReference type="PANTHER" id="PTHR43065">
    <property type="entry name" value="SENSOR HISTIDINE KINASE"/>
    <property type="match status" value="1"/>
</dbReference>
<feature type="domain" description="PAC" evidence="14">
    <location>
        <begin position="379"/>
        <end position="431"/>
    </location>
</feature>
<dbReference type="InterPro" id="IPR035965">
    <property type="entry name" value="PAS-like_dom_sf"/>
</dbReference>
<keyword evidence="7" id="KW-0067">ATP-binding</keyword>
<dbReference type="AlphaFoldDB" id="E3CV56"/>
<dbReference type="EMBL" id="CM001022">
    <property type="protein sequence ID" value="EFQ24143.1"/>
    <property type="molecule type" value="Genomic_DNA"/>
</dbReference>
<evidence type="ECO:0000256" key="2">
    <source>
        <dbReference type="ARBA" id="ARBA00012438"/>
    </source>
</evidence>
<dbReference type="Pfam" id="PF02518">
    <property type="entry name" value="HATPase_c"/>
    <property type="match status" value="1"/>
</dbReference>
<evidence type="ECO:0000256" key="9">
    <source>
        <dbReference type="PROSITE-ProRule" id="PRU00169"/>
    </source>
</evidence>
<keyword evidence="4" id="KW-0808">Transferase</keyword>
<dbReference type="RefSeq" id="WP_006301364.1">
    <property type="nucleotide sequence ID" value="NZ_CM001022.1"/>
</dbReference>
<feature type="domain" description="Response regulatory" evidence="12">
    <location>
        <begin position="696"/>
        <end position="812"/>
    </location>
</feature>
<dbReference type="SUPFAM" id="SSF47384">
    <property type="entry name" value="Homodimeric domain of signal transducing histidine kinase"/>
    <property type="match status" value="1"/>
</dbReference>
<dbReference type="PROSITE" id="PS50113">
    <property type="entry name" value="PAC"/>
    <property type="match status" value="1"/>
</dbReference>
<dbReference type="Pfam" id="PF00512">
    <property type="entry name" value="HisKA"/>
    <property type="match status" value="1"/>
</dbReference>
<dbReference type="InterPro" id="IPR003661">
    <property type="entry name" value="HisK_dim/P_dom"/>
</dbReference>
<evidence type="ECO:0000313" key="16">
    <source>
        <dbReference type="Proteomes" id="UP000005096"/>
    </source>
</evidence>
<dbReference type="Pfam" id="PF00989">
    <property type="entry name" value="PAS"/>
    <property type="match status" value="1"/>
</dbReference>
<dbReference type="InterPro" id="IPR013767">
    <property type="entry name" value="PAS_fold"/>
</dbReference>
<evidence type="ECO:0000259" key="11">
    <source>
        <dbReference type="PROSITE" id="PS50109"/>
    </source>
</evidence>
<dbReference type="InterPro" id="IPR003594">
    <property type="entry name" value="HATPase_dom"/>
</dbReference>
<dbReference type="eggNOG" id="COG4191">
    <property type="taxonomic scope" value="Bacteria"/>
</dbReference>
<accession>E3CV56</accession>
<feature type="transmembrane region" description="Helical" evidence="10">
    <location>
        <begin position="265"/>
        <end position="285"/>
    </location>
</feature>
<dbReference type="Gene3D" id="3.30.565.10">
    <property type="entry name" value="Histidine kinase-like ATPase, C-terminal domain"/>
    <property type="match status" value="1"/>
</dbReference>
<evidence type="ECO:0000259" key="12">
    <source>
        <dbReference type="PROSITE" id="PS50110"/>
    </source>
</evidence>
<dbReference type="PROSITE" id="PS50110">
    <property type="entry name" value="RESPONSE_REGULATORY"/>
    <property type="match status" value="1"/>
</dbReference>
<name>E3CV56_9BACT</name>
<keyword evidence="10" id="KW-0812">Transmembrane</keyword>
<dbReference type="CDD" id="cd00082">
    <property type="entry name" value="HisKA"/>
    <property type="match status" value="1"/>
</dbReference>
<keyword evidence="6 15" id="KW-0418">Kinase</keyword>
<gene>
    <name evidence="15" type="ORF">Apau_1725</name>
</gene>
<dbReference type="PROSITE" id="PS50109">
    <property type="entry name" value="HIS_KIN"/>
    <property type="match status" value="1"/>
</dbReference>
<dbReference type="Proteomes" id="UP000005096">
    <property type="component" value="Chromosome"/>
</dbReference>
<evidence type="ECO:0000313" key="15">
    <source>
        <dbReference type="EMBL" id="EFQ24143.1"/>
    </source>
</evidence>
<dbReference type="GO" id="GO:0000155">
    <property type="term" value="F:phosphorelay sensor kinase activity"/>
    <property type="evidence" value="ECO:0007669"/>
    <property type="project" value="InterPro"/>
</dbReference>
<keyword evidence="5" id="KW-0547">Nucleotide-binding</keyword>
<dbReference type="Pfam" id="PF00072">
    <property type="entry name" value="Response_reg"/>
    <property type="match status" value="1"/>
</dbReference>
<proteinExistence type="predicted"/>
<dbReference type="GO" id="GO:0006355">
    <property type="term" value="P:regulation of DNA-templated transcription"/>
    <property type="evidence" value="ECO:0007669"/>
    <property type="project" value="InterPro"/>
</dbReference>
<evidence type="ECO:0000256" key="1">
    <source>
        <dbReference type="ARBA" id="ARBA00000085"/>
    </source>
</evidence>
<dbReference type="SMART" id="SM00387">
    <property type="entry name" value="HATPase_c"/>
    <property type="match status" value="1"/>
</dbReference>
<dbReference type="Gene3D" id="3.30.450.20">
    <property type="entry name" value="PAS domain"/>
    <property type="match status" value="1"/>
</dbReference>
<feature type="domain" description="Histidine kinase" evidence="11">
    <location>
        <begin position="451"/>
        <end position="674"/>
    </location>
</feature>
<keyword evidence="10" id="KW-0472">Membrane</keyword>
<dbReference type="InterPro" id="IPR001789">
    <property type="entry name" value="Sig_transdc_resp-reg_receiver"/>
</dbReference>
<evidence type="ECO:0000256" key="5">
    <source>
        <dbReference type="ARBA" id="ARBA00022741"/>
    </source>
</evidence>
<evidence type="ECO:0000259" key="14">
    <source>
        <dbReference type="PROSITE" id="PS50113"/>
    </source>
</evidence>
<dbReference type="SUPFAM" id="SSF55785">
    <property type="entry name" value="PYP-like sensor domain (PAS domain)"/>
    <property type="match status" value="1"/>
</dbReference>
<keyword evidence="16" id="KW-1185">Reference proteome</keyword>
<comment type="catalytic activity">
    <reaction evidence="1">
        <text>ATP + protein L-histidine = ADP + protein N-phospho-L-histidine.</text>
        <dbReference type="EC" id="2.7.13.3"/>
    </reaction>
</comment>
<dbReference type="InterPro" id="IPR011006">
    <property type="entry name" value="CheY-like_superfamily"/>
</dbReference>
<dbReference type="SUPFAM" id="SSF55874">
    <property type="entry name" value="ATPase domain of HSP90 chaperone/DNA topoisomerase II/histidine kinase"/>
    <property type="match status" value="1"/>
</dbReference>
<dbReference type="Gene3D" id="1.10.287.130">
    <property type="match status" value="1"/>
</dbReference>
<organism evidence="15 16">
    <name type="scientific">Aminomonas paucivorans DSM 12260</name>
    <dbReference type="NCBI Taxonomy" id="584708"/>
    <lineage>
        <taxon>Bacteria</taxon>
        <taxon>Thermotogati</taxon>
        <taxon>Synergistota</taxon>
        <taxon>Synergistia</taxon>
        <taxon>Synergistales</taxon>
        <taxon>Synergistaceae</taxon>
        <taxon>Aminomonas</taxon>
    </lineage>
</organism>
<keyword evidence="3 9" id="KW-0597">Phosphoprotein</keyword>
<dbReference type="PaxDb" id="584708-Apau_1725"/>
<dbReference type="SMART" id="SM00388">
    <property type="entry name" value="HisKA"/>
    <property type="match status" value="1"/>
</dbReference>
<dbReference type="PRINTS" id="PR00344">
    <property type="entry name" value="BCTRLSENSOR"/>
</dbReference>
<feature type="domain" description="PAS" evidence="13">
    <location>
        <begin position="306"/>
        <end position="364"/>
    </location>
</feature>
<dbReference type="InterPro" id="IPR005467">
    <property type="entry name" value="His_kinase_dom"/>
</dbReference>
<sequence length="817" mass="91639">MERRRIGGIPLKWIAGGLGVLLLLSGFLLIRDGLEILRFQEQRLLLASRQVLEVLAAQRMALLGFRKDQLLADGRVMARSPVVEMAVLPLLGGKPSPDSLHFLTRWLELRRRVFHHRGAVLLDAAGHPRLEVGGGVFPADRVAQVLARLRGGAEPRLVDLGGTPEESTVVLGIPLMREGMEAAPGGFVLYLLDPRQFLRGVLDPLPLPYAGGRVRLRFPLSPEERGTREEDRLVARADLPGFAWLVEVSVPRDEVLRPLREKVRLLLGAAGFLVLALALGGLAMWNRRETQFYRHRYELERDLRASEERYRRIVETSLEGICALDEGFRVILANPRLCEMLGYEKEEELLGRPVEEFLFPEDREDQRLRHEVRRSGRGERYERRFRRRDGENLWAHVSASPVQDEEGRFCGSFAMLTDQTARVEADRLRARLEDQLLQAQKMESVGRLAGGVAHDFNNLLTGILGYTELARGKLEGQEGAVRDLEEVERLGRRATDLTRQLLAFSRRQTLDPKVVDLNERIEESLRLLDRLLGEDVQIRFRPGEDLGLVRVDPAQFEQVLVNLAVNARDAMPEGGILSLRTSHVELRAEAAVWYLEAAPGSYVLLEVSDTGTGMDEETRAHLFEPFFTTKPVGKGTGLGLSMVYGIVKQHGGHLWVYSEPGKGSTFKIYLPREGGSLEPSGEPQKDPRQETPLEGLVLLAEDEPAVRGLVERILRGRGLEVLVAENARQAEALFRERKDQVQLLLSDVVLPDLNGKELHERLLAIRPDLPVLFTSGYHEDVIAHRGVLDPGVLFLPKPFTARDLVAKVREALGRDGA</sequence>
<evidence type="ECO:0000256" key="10">
    <source>
        <dbReference type="SAM" id="Phobius"/>
    </source>
</evidence>
<evidence type="ECO:0000256" key="8">
    <source>
        <dbReference type="ARBA" id="ARBA00023012"/>
    </source>
</evidence>
<dbReference type="PROSITE" id="PS50112">
    <property type="entry name" value="PAS"/>
    <property type="match status" value="1"/>
</dbReference>
<dbReference type="GO" id="GO:0005524">
    <property type="term" value="F:ATP binding"/>
    <property type="evidence" value="ECO:0007669"/>
    <property type="project" value="UniProtKB-KW"/>
</dbReference>
<dbReference type="Gene3D" id="3.40.50.2300">
    <property type="match status" value="1"/>
</dbReference>
<dbReference type="SMART" id="SM00448">
    <property type="entry name" value="REC"/>
    <property type="match status" value="1"/>
</dbReference>
<evidence type="ECO:0000256" key="7">
    <source>
        <dbReference type="ARBA" id="ARBA00022840"/>
    </source>
</evidence>
<dbReference type="OrthoDB" id="9815750at2"/>
<evidence type="ECO:0000256" key="4">
    <source>
        <dbReference type="ARBA" id="ARBA00022679"/>
    </source>
</evidence>
<evidence type="ECO:0000259" key="13">
    <source>
        <dbReference type="PROSITE" id="PS50112"/>
    </source>
</evidence>
<dbReference type="STRING" id="584708.Apau_1725"/>
<dbReference type="PANTHER" id="PTHR43065:SF42">
    <property type="entry name" value="TWO-COMPONENT SENSOR PPRA"/>
    <property type="match status" value="1"/>
</dbReference>
<dbReference type="NCBIfam" id="TIGR00229">
    <property type="entry name" value="sensory_box"/>
    <property type="match status" value="1"/>
</dbReference>
<dbReference type="SMART" id="SM00091">
    <property type="entry name" value="PAS"/>
    <property type="match status" value="1"/>
</dbReference>